<feature type="region of interest" description="Disordered" evidence="7">
    <location>
        <begin position="476"/>
        <end position="501"/>
    </location>
</feature>
<dbReference type="GO" id="GO:0004497">
    <property type="term" value="F:monooxygenase activity"/>
    <property type="evidence" value="ECO:0007669"/>
    <property type="project" value="UniProtKB-KW"/>
</dbReference>
<organism evidence="9 10">
    <name type="scientific">Quadrisphaera granulorum</name>
    <dbReference type="NCBI Taxonomy" id="317664"/>
    <lineage>
        <taxon>Bacteria</taxon>
        <taxon>Bacillati</taxon>
        <taxon>Actinomycetota</taxon>
        <taxon>Actinomycetes</taxon>
        <taxon>Kineosporiales</taxon>
        <taxon>Kineosporiaceae</taxon>
        <taxon>Quadrisphaera</taxon>
    </lineage>
</organism>
<feature type="binding site" evidence="6">
    <location>
        <position position="239"/>
    </location>
    <ligand>
        <name>FMN</name>
        <dbReference type="ChEBI" id="CHEBI:58210"/>
    </ligand>
</feature>
<name>A0A315ZWU2_9ACTN</name>
<evidence type="ECO:0000313" key="10">
    <source>
        <dbReference type="Proteomes" id="UP000245469"/>
    </source>
</evidence>
<feature type="binding site" evidence="6">
    <location>
        <position position="167"/>
    </location>
    <ligand>
        <name>FMN</name>
        <dbReference type="ChEBI" id="CHEBI:58210"/>
    </ligand>
</feature>
<evidence type="ECO:0000256" key="6">
    <source>
        <dbReference type="PIRSR" id="PIRSR000337-1"/>
    </source>
</evidence>
<dbReference type="PANTHER" id="PTHR30011:SF16">
    <property type="entry name" value="C2H2 FINGER DOMAIN TRANSCRIPTION FACTOR (EUROFUNG)-RELATED"/>
    <property type="match status" value="1"/>
</dbReference>
<evidence type="ECO:0000313" key="9">
    <source>
        <dbReference type="EMBL" id="PWJ49054.1"/>
    </source>
</evidence>
<evidence type="ECO:0000256" key="5">
    <source>
        <dbReference type="ARBA" id="ARBA00033748"/>
    </source>
</evidence>
<dbReference type="InterPro" id="IPR011251">
    <property type="entry name" value="Luciferase-like_dom"/>
</dbReference>
<proteinExistence type="inferred from homology"/>
<feature type="compositionally biased region" description="Low complexity" evidence="7">
    <location>
        <begin position="476"/>
        <end position="494"/>
    </location>
</feature>
<dbReference type="GO" id="GO:0016705">
    <property type="term" value="F:oxidoreductase activity, acting on paired donors, with incorporation or reduction of molecular oxygen"/>
    <property type="evidence" value="ECO:0007669"/>
    <property type="project" value="InterPro"/>
</dbReference>
<keyword evidence="10" id="KW-1185">Reference proteome</keyword>
<keyword evidence="2 6" id="KW-0288">FMN</keyword>
<feature type="binding site" evidence="6">
    <location>
        <position position="67"/>
    </location>
    <ligand>
        <name>FMN</name>
        <dbReference type="ChEBI" id="CHEBI:58210"/>
    </ligand>
</feature>
<evidence type="ECO:0000256" key="4">
    <source>
        <dbReference type="ARBA" id="ARBA00023033"/>
    </source>
</evidence>
<protein>
    <submittedName>
        <fullName evidence="9">FMN-dependent oxidoreductase (Nitrilotriacetate monooxygenase family)</fullName>
    </submittedName>
</protein>
<dbReference type="InterPro" id="IPR036661">
    <property type="entry name" value="Luciferase-like_sf"/>
</dbReference>
<dbReference type="PIRSF" id="PIRSF000337">
    <property type="entry name" value="NTA_MOA"/>
    <property type="match status" value="1"/>
</dbReference>
<keyword evidence="4 9" id="KW-0503">Monooxygenase</keyword>
<evidence type="ECO:0000256" key="7">
    <source>
        <dbReference type="SAM" id="MobiDB-lite"/>
    </source>
</evidence>
<dbReference type="InterPro" id="IPR051260">
    <property type="entry name" value="Diverse_substr_monoxygenases"/>
</dbReference>
<feature type="binding site" evidence="6">
    <location>
        <position position="113"/>
    </location>
    <ligand>
        <name>FMN</name>
        <dbReference type="ChEBI" id="CHEBI:58210"/>
    </ligand>
</feature>
<dbReference type="PANTHER" id="PTHR30011">
    <property type="entry name" value="ALKANESULFONATE MONOOXYGENASE-RELATED"/>
    <property type="match status" value="1"/>
</dbReference>
<dbReference type="InterPro" id="IPR016215">
    <property type="entry name" value="NTA_MOA"/>
</dbReference>
<sequence length="501" mass="54940">MTSSSPEPRPKDRIFLNAFDMTCVAHQSPGLWRVPGDQSHRYNDLSYWTDLAKLLDRGGFDVLFIADVLGIYDVYKGGPETALTEGTQVPVGDPLLAVSAMAAVTERLGFALTVSLTYEKPYALARDFATLDHYTKGRVGWNVVTSYLESAAKNLGLDTQVEHDQRYEVAEEFLDVTYQLWEGSWEDGAVVRDAARGVYTDPARVHPIEHHGRYYDVPGIALTEPSPQRTPFVFQAGASPRGVRFAARHAEAVFNTASRTEVMRPQVDALRAEAAKAGRDPRSIKVFSLLTVVTAATDEEAWAKYEQLKSYVSYDGALTLYAGWSGLDLSTYPPDEPLEYAETQAVRSAVAAFSTADPDRQWTPRDIAAWVGIGGMGVVVVGGPQTVADELERWVRDADVDGFNLAYATTPGTFEDIVEHVVPELRRRGLIPTQDERDALPAGTTLREAIYGVGRRRIAEDHPAAVHRRALQAKAAARAAAEDPTTTATPPSATFKEVAPR</sequence>
<keyword evidence="1 6" id="KW-0285">Flavoprotein</keyword>
<accession>A0A315ZWU2</accession>
<dbReference type="NCBIfam" id="TIGR03860">
    <property type="entry name" value="FMN_nitrolo"/>
    <property type="match status" value="1"/>
</dbReference>
<dbReference type="EMBL" id="QGDQ01000027">
    <property type="protein sequence ID" value="PWJ49054.1"/>
    <property type="molecule type" value="Genomic_DNA"/>
</dbReference>
<dbReference type="Pfam" id="PF00296">
    <property type="entry name" value="Bac_luciferase"/>
    <property type="match status" value="1"/>
</dbReference>
<feature type="binding site" evidence="6">
    <location>
        <position position="163"/>
    </location>
    <ligand>
        <name>FMN</name>
        <dbReference type="ChEBI" id="CHEBI:58210"/>
    </ligand>
</feature>
<comment type="similarity">
    <text evidence="5">Belongs to the NtaA/SnaA/DszA monooxygenase family.</text>
</comment>
<evidence type="ECO:0000256" key="2">
    <source>
        <dbReference type="ARBA" id="ARBA00022643"/>
    </source>
</evidence>
<evidence type="ECO:0000259" key="8">
    <source>
        <dbReference type="Pfam" id="PF00296"/>
    </source>
</evidence>
<dbReference type="AlphaFoldDB" id="A0A315ZWU2"/>
<comment type="caution">
    <text evidence="9">The sequence shown here is derived from an EMBL/GenBank/DDBJ whole genome shotgun (WGS) entry which is preliminary data.</text>
</comment>
<dbReference type="Gene3D" id="3.20.20.30">
    <property type="entry name" value="Luciferase-like domain"/>
    <property type="match status" value="1"/>
</dbReference>
<gene>
    <name evidence="9" type="ORF">BXY45_12745</name>
</gene>
<reference evidence="9 10" key="1">
    <citation type="submission" date="2018-03" db="EMBL/GenBank/DDBJ databases">
        <title>Genomic Encyclopedia of Archaeal and Bacterial Type Strains, Phase II (KMG-II): from individual species to whole genera.</title>
        <authorList>
            <person name="Goeker M."/>
        </authorList>
    </citation>
    <scope>NUCLEOTIDE SEQUENCE [LARGE SCALE GENOMIC DNA]</scope>
    <source>
        <strain evidence="9 10">DSM 44889</strain>
    </source>
</reference>
<keyword evidence="3" id="KW-0560">Oxidoreductase</keyword>
<feature type="domain" description="Luciferase-like" evidence="8">
    <location>
        <begin position="36"/>
        <end position="396"/>
    </location>
</feature>
<evidence type="ECO:0000256" key="3">
    <source>
        <dbReference type="ARBA" id="ARBA00023002"/>
    </source>
</evidence>
<dbReference type="SUPFAM" id="SSF51679">
    <property type="entry name" value="Bacterial luciferase-like"/>
    <property type="match status" value="1"/>
</dbReference>
<dbReference type="Proteomes" id="UP000245469">
    <property type="component" value="Unassembled WGS sequence"/>
</dbReference>
<evidence type="ECO:0000256" key="1">
    <source>
        <dbReference type="ARBA" id="ARBA00022630"/>
    </source>
</evidence>